<keyword evidence="2" id="KW-0812">Transmembrane</keyword>
<dbReference type="Proteomes" id="UP001212997">
    <property type="component" value="Unassembled WGS sequence"/>
</dbReference>
<proteinExistence type="predicted"/>
<reference evidence="3" key="1">
    <citation type="submission" date="2022-07" db="EMBL/GenBank/DDBJ databases">
        <title>Genome Sequence of Physisporinus lineatus.</title>
        <authorList>
            <person name="Buettner E."/>
        </authorList>
    </citation>
    <scope>NUCLEOTIDE SEQUENCE</scope>
    <source>
        <strain evidence="3">VT162</strain>
    </source>
</reference>
<evidence type="ECO:0000313" key="4">
    <source>
        <dbReference type="Proteomes" id="UP001212997"/>
    </source>
</evidence>
<accession>A0AAD5YLM8</accession>
<evidence type="ECO:0000256" key="2">
    <source>
        <dbReference type="SAM" id="Phobius"/>
    </source>
</evidence>
<gene>
    <name evidence="3" type="ORF">NLI96_g801</name>
</gene>
<feature type="transmembrane region" description="Helical" evidence="2">
    <location>
        <begin position="520"/>
        <end position="540"/>
    </location>
</feature>
<dbReference type="EMBL" id="JANAWD010000014">
    <property type="protein sequence ID" value="KAJ3491299.1"/>
    <property type="molecule type" value="Genomic_DNA"/>
</dbReference>
<keyword evidence="4" id="KW-1185">Reference proteome</keyword>
<organism evidence="3 4">
    <name type="scientific">Meripilus lineatus</name>
    <dbReference type="NCBI Taxonomy" id="2056292"/>
    <lineage>
        <taxon>Eukaryota</taxon>
        <taxon>Fungi</taxon>
        <taxon>Dikarya</taxon>
        <taxon>Basidiomycota</taxon>
        <taxon>Agaricomycotina</taxon>
        <taxon>Agaricomycetes</taxon>
        <taxon>Polyporales</taxon>
        <taxon>Meripilaceae</taxon>
        <taxon>Meripilus</taxon>
    </lineage>
</organism>
<feature type="transmembrane region" description="Helical" evidence="2">
    <location>
        <begin position="488"/>
        <end position="508"/>
    </location>
</feature>
<comment type="caution">
    <text evidence="3">The sequence shown here is derived from an EMBL/GenBank/DDBJ whole genome shotgun (WGS) entry which is preliminary data.</text>
</comment>
<evidence type="ECO:0000313" key="3">
    <source>
        <dbReference type="EMBL" id="KAJ3491299.1"/>
    </source>
</evidence>
<dbReference type="AlphaFoldDB" id="A0AAD5YLM8"/>
<feature type="transmembrane region" description="Helical" evidence="2">
    <location>
        <begin position="605"/>
        <end position="628"/>
    </location>
</feature>
<feature type="transmembrane region" description="Helical" evidence="2">
    <location>
        <begin position="572"/>
        <end position="593"/>
    </location>
</feature>
<keyword evidence="2" id="KW-1133">Transmembrane helix</keyword>
<evidence type="ECO:0000256" key="1">
    <source>
        <dbReference type="SAM" id="MobiDB-lite"/>
    </source>
</evidence>
<sequence length="679" mass="76433">MSRSNHKDGSLVHTTKLPESSFADTTSGTSILIPAERQSRTSSLFNHLFAFSSGLSNTSYLSTDSRTSPNASQSSQEVVGLETLAEMPLGTPPEGNDDSRTTRSSYVLSPLNSHLEIGIQMTPSHGSDDRICVSPTPSQGSPDGVPGHEPEISEIIPTEFAPSIQSKYEGKKLYPTMFINRYERNIALPYRKNDFNLTIEPLTLDFSRKDVPEGWTAYVHPEGALYFYYESRKIYTDAYIIETAVLEEVAAFIVALDHYADENGFRISPDTELVLELEEEENKEISWSYYFVDNSRRTLFWIHEHDVTWLTSELQGETSLPHFQHEMERYYWIHVEYFPHHHDLNQEITDELIGILMYALAGQVTSCSSTVQFSVETLGKMLSVAREIKGSPSKPEYVSIHGRLMNVLSRPRFLNYHGQHGARLDGDQSVHYHGPKMRTLLVTILAPVLFNAPYVHLQMLEKIWIDETLCILPWEQYIEKLKGEWHEFVLLAALLLNANIAFLAIPSVEVGDDTRAPAQVASYISIAMSTGSMIVGLLLIRQYRVKPRGTVEDAAKFLLSETHPTRGMETLAIAYSLPCALFMWGMLTFPLAFSLECFAAKDPVSLSISAVAWSLVGFLIIWTIYTAWESDEPFVERVQRKVQETFQSARAIVLREYHAEEVSADSDIPATTTESGSAV</sequence>
<feature type="region of interest" description="Disordered" evidence="1">
    <location>
        <begin position="1"/>
        <end position="26"/>
    </location>
</feature>
<keyword evidence="2" id="KW-0472">Membrane</keyword>
<feature type="region of interest" description="Disordered" evidence="1">
    <location>
        <begin position="85"/>
        <end position="104"/>
    </location>
</feature>
<feature type="compositionally biased region" description="Basic and acidic residues" evidence="1">
    <location>
        <begin position="1"/>
        <end position="10"/>
    </location>
</feature>
<protein>
    <submittedName>
        <fullName evidence="3">Uncharacterized protein</fullName>
    </submittedName>
</protein>
<name>A0AAD5YLM8_9APHY</name>